<dbReference type="Pfam" id="PF07494">
    <property type="entry name" value="Reg_prop"/>
    <property type="match status" value="1"/>
</dbReference>
<evidence type="ECO:0000313" key="17">
    <source>
        <dbReference type="EMBL" id="MBB4043404.1"/>
    </source>
</evidence>
<evidence type="ECO:0000256" key="12">
    <source>
        <dbReference type="PROSITE-ProRule" id="PRU00169"/>
    </source>
</evidence>
<dbReference type="EMBL" id="JACIER010000003">
    <property type="protein sequence ID" value="MBB4043404.1"/>
    <property type="molecule type" value="Genomic_DNA"/>
</dbReference>
<gene>
    <name evidence="17" type="ORF">GGR06_001171</name>
</gene>
<evidence type="ECO:0000313" key="18">
    <source>
        <dbReference type="Proteomes" id="UP000560658"/>
    </source>
</evidence>
<keyword evidence="4" id="KW-0808">Transferase</keyword>
<dbReference type="PROSITE" id="PS50109">
    <property type="entry name" value="HIS_KIN"/>
    <property type="match status" value="1"/>
</dbReference>
<dbReference type="CDD" id="cd00075">
    <property type="entry name" value="HATPase"/>
    <property type="match status" value="1"/>
</dbReference>
<keyword evidence="13" id="KW-0472">Membrane</keyword>
<evidence type="ECO:0000256" key="11">
    <source>
        <dbReference type="ARBA" id="ARBA00023163"/>
    </source>
</evidence>
<dbReference type="SUPFAM" id="SSF47384">
    <property type="entry name" value="Homodimeric domain of signal transducing histidine kinase"/>
    <property type="match status" value="1"/>
</dbReference>
<dbReference type="Proteomes" id="UP000560658">
    <property type="component" value="Unassembled WGS sequence"/>
</dbReference>
<feature type="modified residue" description="4-aspartylphosphate" evidence="12">
    <location>
        <position position="1142"/>
    </location>
</feature>
<dbReference type="Pfam" id="PF00512">
    <property type="entry name" value="HisKA"/>
    <property type="match status" value="1"/>
</dbReference>
<dbReference type="GO" id="GO:0003700">
    <property type="term" value="F:DNA-binding transcription factor activity"/>
    <property type="evidence" value="ECO:0007669"/>
    <property type="project" value="InterPro"/>
</dbReference>
<dbReference type="Pfam" id="PF02518">
    <property type="entry name" value="HATPase_c"/>
    <property type="match status" value="1"/>
</dbReference>
<dbReference type="SMART" id="SM00448">
    <property type="entry name" value="REC"/>
    <property type="match status" value="1"/>
</dbReference>
<dbReference type="PRINTS" id="PR00344">
    <property type="entry name" value="BCTRLSENSOR"/>
</dbReference>
<dbReference type="CDD" id="cd17574">
    <property type="entry name" value="REC_OmpR"/>
    <property type="match status" value="1"/>
</dbReference>
<dbReference type="PANTHER" id="PTHR43547:SF2">
    <property type="entry name" value="HYBRID SIGNAL TRANSDUCTION HISTIDINE KINASE C"/>
    <property type="match status" value="1"/>
</dbReference>
<dbReference type="SUPFAM" id="SSF63829">
    <property type="entry name" value="Calcium-dependent phosphotriesterase"/>
    <property type="match status" value="3"/>
</dbReference>
<dbReference type="InterPro" id="IPR018062">
    <property type="entry name" value="HTH_AraC-typ_CS"/>
</dbReference>
<dbReference type="InterPro" id="IPR003961">
    <property type="entry name" value="FN3_dom"/>
</dbReference>
<dbReference type="SUPFAM" id="SSF46689">
    <property type="entry name" value="Homeodomain-like"/>
    <property type="match status" value="1"/>
</dbReference>
<evidence type="ECO:0000259" key="16">
    <source>
        <dbReference type="PROSITE" id="PS50110"/>
    </source>
</evidence>
<feature type="transmembrane region" description="Helical" evidence="13">
    <location>
        <begin position="795"/>
        <end position="816"/>
    </location>
</feature>
<dbReference type="InterPro" id="IPR011123">
    <property type="entry name" value="Y_Y_Y"/>
</dbReference>
<dbReference type="InterPro" id="IPR013783">
    <property type="entry name" value="Ig-like_fold"/>
</dbReference>
<evidence type="ECO:0000256" key="2">
    <source>
        <dbReference type="ARBA" id="ARBA00012438"/>
    </source>
</evidence>
<keyword evidence="13" id="KW-0812">Transmembrane</keyword>
<evidence type="ECO:0000256" key="10">
    <source>
        <dbReference type="ARBA" id="ARBA00023125"/>
    </source>
</evidence>
<dbReference type="FunFam" id="1.10.287.130:FF:000045">
    <property type="entry name" value="Two-component system sensor histidine kinase/response regulator"/>
    <property type="match status" value="1"/>
</dbReference>
<keyword evidence="8" id="KW-0902">Two-component regulatory system</keyword>
<accession>A0A840D1D6</accession>
<dbReference type="InterPro" id="IPR009057">
    <property type="entry name" value="Homeodomain-like_sf"/>
</dbReference>
<dbReference type="SMART" id="SM00388">
    <property type="entry name" value="HisKA"/>
    <property type="match status" value="1"/>
</dbReference>
<evidence type="ECO:0000256" key="4">
    <source>
        <dbReference type="ARBA" id="ARBA00022679"/>
    </source>
</evidence>
<dbReference type="InterPro" id="IPR003594">
    <property type="entry name" value="HATPase_dom"/>
</dbReference>
<dbReference type="RefSeq" id="WP_044159179.1">
    <property type="nucleotide sequence ID" value="NZ_JACIER010000003.1"/>
</dbReference>
<protein>
    <recommendedName>
        <fullName evidence="2">histidine kinase</fullName>
        <ecNumber evidence="2">2.7.13.3</ecNumber>
    </recommendedName>
</protein>
<evidence type="ECO:0000256" key="7">
    <source>
        <dbReference type="ARBA" id="ARBA00022840"/>
    </source>
</evidence>
<dbReference type="InterPro" id="IPR036890">
    <property type="entry name" value="HATPase_C_sf"/>
</dbReference>
<dbReference type="EC" id="2.7.13.3" evidence="2"/>
<dbReference type="Gene3D" id="2.60.40.10">
    <property type="entry name" value="Immunoglobulins"/>
    <property type="match status" value="1"/>
</dbReference>
<dbReference type="SUPFAM" id="SSF55874">
    <property type="entry name" value="ATPase domain of HSP90 chaperone/DNA topoisomerase II/histidine kinase"/>
    <property type="match status" value="1"/>
</dbReference>
<dbReference type="InterPro" id="IPR011110">
    <property type="entry name" value="Reg_prop"/>
</dbReference>
<keyword evidence="3 12" id="KW-0597">Phosphoprotein</keyword>
<dbReference type="InterPro" id="IPR036097">
    <property type="entry name" value="HisK_dim/P_sf"/>
</dbReference>
<evidence type="ECO:0000256" key="13">
    <source>
        <dbReference type="SAM" id="Phobius"/>
    </source>
</evidence>
<keyword evidence="7" id="KW-0067">ATP-binding</keyword>
<dbReference type="InterPro" id="IPR018060">
    <property type="entry name" value="HTH_AraC"/>
</dbReference>
<dbReference type="Gene3D" id="2.130.10.10">
    <property type="entry name" value="YVTN repeat-like/Quinoprotein amine dehydrogenase"/>
    <property type="match status" value="2"/>
</dbReference>
<evidence type="ECO:0000256" key="6">
    <source>
        <dbReference type="ARBA" id="ARBA00022777"/>
    </source>
</evidence>
<keyword evidence="10" id="KW-0238">DNA-binding</keyword>
<evidence type="ECO:0000256" key="1">
    <source>
        <dbReference type="ARBA" id="ARBA00000085"/>
    </source>
</evidence>
<sequence length="1342" mass="155086">MQKLKVFLLLWMISGAMSIYAQYVFRHIDVTNGLSDNQVRSLSMTPDGLLSIRTTALINFYNGANFTYLRHNVRDTYNWKYPGVHKEYFDTQSRLWMIEEHNLSLLDLKHNQFVNNLSAIFRSWGIETTLKDFFVDASGNYWCLTEANFLFYYCIKTQDLIQVIDGNDDLIRKHGVPCEVLQQNDSCWIALKSGYLQCWDMKKGCFVKEDEYLIGRIKKQPRRLTIKSTSDNVMWVLYDRGVSYCNRKTGEWKDLDIQLSPDDLLTSMDIDKKGRIWIGSSKSGLRIVEPGVASVIHLYGIPLVTGETIHNDISSILVDPNDGVWIGLFNQGVCYYHESMQKFDLVNKRSIDLPDENIKCMLEDVGGSILLGTTKGLYRYFPQTRTVELAYPELANELCMNLYRDRHGRIWLGTFLGGVYCITGHTVRSYKYKNMDARSMPNYNSVRAMFEDEKGQMWISVYGGIGRFNPNDGSIRLLSQEHPEIDAYKLVTSISIGEQRSMVMSSGIGLYYYYPETDRVWIPEIDAPDDPRFKHSNKKYNCIYRDSRGITWYGTQDGLNIWNTKYKKLDTFYMEDGLPNNTIQGIVEDNAGDVWIATANGVCRVTIQDENSAFHYSFMNFTFNDGLQGGEFYERSAIKADNGTIYLGGTRGLNIFDPSKIIYNKSHNNIYFSTLKLFNTTIKEDEAFHGRFILKKPINQTDRVFLRYDENFITLEFSGLNYVNPQQTYYKYILQGFDRDWTEVMAKDGLGRVTYTGLAPGTYTFRVYSANNDKLWGDQAGEITFVISPPFWATIYAYIVYFFLFIAAILGIIWYVTKRNKRKLILQQKEELDQMKYRFFTNISHEFRTPLTLIITPLETIIKKLNDEVLQKQLASVYHNAQELLALVNQLLDFRKLEMKGEELQLTHGDMVEFVEGICHSFAEMSANKMINLNWKTSFENLYMYFDKDKVHKIINNILSNAFKFTPQGGSIWLNLDKRTEDGEEVLMLSVSDTGIGIPEKDLPHIFDRFYQVTDKRKEGSLGSGIGLHLIKEYVALHHGHIKVISKMGEGTTFTIFLPMDLRNEKEADVFTENENVLVIDSRKEKMSVSDKPTLLVVEDNNEFRHFMVEQLSGYFRVIDAPDGEVGEKKALDNSVDLIITDIMMPKVDGLELCRRIKTNIQTSHIPIILLTARTSDESRMSGYEAGADEYISKPFNFDMLLLRIRKLVEQQERRKEEFHRTIEVNPSDITITSLDEKLVQKALECVERNMDNPEYSVEDLSSDVGMHRMNLYRKLQSITGQTPTEFIRSIRLKRAAQLLVKGQLSVSEVADRVGFNTPKYFTKYFKEMFGVTPSQYTDKEE</sequence>
<evidence type="ECO:0000259" key="14">
    <source>
        <dbReference type="PROSITE" id="PS01124"/>
    </source>
</evidence>
<dbReference type="GO" id="GO:0000155">
    <property type="term" value="F:phosphorelay sensor kinase activity"/>
    <property type="evidence" value="ECO:0007669"/>
    <property type="project" value="InterPro"/>
</dbReference>
<name>A0A840D1D6_9BACE</name>
<reference evidence="17" key="1">
    <citation type="submission" date="2020-08" db="EMBL/GenBank/DDBJ databases">
        <title>Genomic Encyclopedia of Type Strains, Phase IV (KMG-IV): sequencing the most valuable type-strain genomes for metagenomic binning, comparative biology and taxonomic classification.</title>
        <authorList>
            <person name="Goeker M."/>
        </authorList>
    </citation>
    <scope>NUCLEOTIDE SEQUENCE [LARGE SCALE GENOMIC DNA]</scope>
    <source>
        <strain evidence="17">DSM 105720</strain>
    </source>
</reference>
<comment type="caution">
    <text evidence="17">The sequence shown here is derived from an EMBL/GenBank/DDBJ whole genome shotgun (WGS) entry which is preliminary data.</text>
</comment>
<dbReference type="InterPro" id="IPR003661">
    <property type="entry name" value="HisK_dim/P_dom"/>
</dbReference>
<evidence type="ECO:0000256" key="3">
    <source>
        <dbReference type="ARBA" id="ARBA00022553"/>
    </source>
</evidence>
<dbReference type="Pfam" id="PF12833">
    <property type="entry name" value="HTH_18"/>
    <property type="match status" value="1"/>
</dbReference>
<dbReference type="FunFam" id="3.30.565.10:FF:000037">
    <property type="entry name" value="Hybrid sensor histidine kinase/response regulator"/>
    <property type="match status" value="1"/>
</dbReference>
<dbReference type="Gene3D" id="3.30.565.10">
    <property type="entry name" value="Histidine kinase-like ATPase, C-terminal domain"/>
    <property type="match status" value="1"/>
</dbReference>
<dbReference type="Gene3D" id="1.10.287.130">
    <property type="match status" value="1"/>
</dbReference>
<dbReference type="Gene3D" id="3.40.50.2300">
    <property type="match status" value="1"/>
</dbReference>
<keyword evidence="11" id="KW-0804">Transcription</keyword>
<dbReference type="CDD" id="cd00063">
    <property type="entry name" value="FN3"/>
    <property type="match status" value="1"/>
</dbReference>
<proteinExistence type="predicted"/>
<dbReference type="InterPro" id="IPR015943">
    <property type="entry name" value="WD40/YVTN_repeat-like_dom_sf"/>
</dbReference>
<evidence type="ECO:0000256" key="5">
    <source>
        <dbReference type="ARBA" id="ARBA00022741"/>
    </source>
</evidence>
<dbReference type="GO" id="GO:0005524">
    <property type="term" value="F:ATP binding"/>
    <property type="evidence" value="ECO:0007669"/>
    <property type="project" value="UniProtKB-KW"/>
</dbReference>
<dbReference type="GO" id="GO:0043565">
    <property type="term" value="F:sequence-specific DNA binding"/>
    <property type="evidence" value="ECO:0007669"/>
    <property type="project" value="InterPro"/>
</dbReference>
<keyword evidence="5" id="KW-0547">Nucleotide-binding</keyword>
<evidence type="ECO:0000259" key="15">
    <source>
        <dbReference type="PROSITE" id="PS50109"/>
    </source>
</evidence>
<organism evidence="17 18">
    <name type="scientific">Bacteroides reticulotermitis</name>
    <dbReference type="NCBI Taxonomy" id="1133319"/>
    <lineage>
        <taxon>Bacteria</taxon>
        <taxon>Pseudomonadati</taxon>
        <taxon>Bacteroidota</taxon>
        <taxon>Bacteroidia</taxon>
        <taxon>Bacteroidales</taxon>
        <taxon>Bacteroidaceae</taxon>
        <taxon>Bacteroides</taxon>
    </lineage>
</organism>
<dbReference type="PROSITE" id="PS00041">
    <property type="entry name" value="HTH_ARAC_FAMILY_1"/>
    <property type="match status" value="1"/>
</dbReference>
<dbReference type="InterPro" id="IPR005467">
    <property type="entry name" value="His_kinase_dom"/>
</dbReference>
<keyword evidence="18" id="KW-1185">Reference proteome</keyword>
<dbReference type="SMART" id="SM00387">
    <property type="entry name" value="HATPase_c"/>
    <property type="match status" value="1"/>
</dbReference>
<dbReference type="Pfam" id="PF00072">
    <property type="entry name" value="Response_reg"/>
    <property type="match status" value="1"/>
</dbReference>
<evidence type="ECO:0000256" key="9">
    <source>
        <dbReference type="ARBA" id="ARBA00023015"/>
    </source>
</evidence>
<dbReference type="PROSITE" id="PS50110">
    <property type="entry name" value="RESPONSE_REGULATORY"/>
    <property type="match status" value="1"/>
</dbReference>
<dbReference type="InterPro" id="IPR011006">
    <property type="entry name" value="CheY-like_superfamily"/>
</dbReference>
<dbReference type="FunFam" id="1.10.10.60:FF:000284">
    <property type="entry name" value="Two-component system sensor histidine kinase/response regulator"/>
    <property type="match status" value="1"/>
</dbReference>
<dbReference type="InterPro" id="IPR004358">
    <property type="entry name" value="Sig_transdc_His_kin-like_C"/>
</dbReference>
<comment type="catalytic activity">
    <reaction evidence="1">
        <text>ATP + protein L-histidine = ADP + protein N-phospho-L-histidine.</text>
        <dbReference type="EC" id="2.7.13.3"/>
    </reaction>
</comment>
<feature type="domain" description="HTH araC/xylS-type" evidence="14">
    <location>
        <begin position="1241"/>
        <end position="1340"/>
    </location>
</feature>
<dbReference type="CDD" id="cd00082">
    <property type="entry name" value="HisKA"/>
    <property type="match status" value="1"/>
</dbReference>
<feature type="domain" description="Histidine kinase" evidence="15">
    <location>
        <begin position="842"/>
        <end position="1062"/>
    </location>
</feature>
<dbReference type="PANTHER" id="PTHR43547">
    <property type="entry name" value="TWO-COMPONENT HISTIDINE KINASE"/>
    <property type="match status" value="1"/>
</dbReference>
<keyword evidence="9" id="KW-0805">Transcription regulation</keyword>
<dbReference type="PROSITE" id="PS01124">
    <property type="entry name" value="HTH_ARAC_FAMILY_2"/>
    <property type="match status" value="1"/>
</dbReference>
<dbReference type="InterPro" id="IPR001789">
    <property type="entry name" value="Sig_transdc_resp-reg_receiver"/>
</dbReference>
<evidence type="ECO:0000256" key="8">
    <source>
        <dbReference type="ARBA" id="ARBA00023012"/>
    </source>
</evidence>
<feature type="domain" description="Response regulatory" evidence="16">
    <location>
        <begin position="1094"/>
        <end position="1209"/>
    </location>
</feature>
<keyword evidence="6 17" id="KW-0418">Kinase</keyword>
<dbReference type="Gene3D" id="1.10.10.60">
    <property type="entry name" value="Homeodomain-like"/>
    <property type="match status" value="1"/>
</dbReference>
<dbReference type="SUPFAM" id="SSF52172">
    <property type="entry name" value="CheY-like"/>
    <property type="match status" value="1"/>
</dbReference>
<dbReference type="SMART" id="SM00342">
    <property type="entry name" value="HTH_ARAC"/>
    <property type="match status" value="1"/>
</dbReference>
<dbReference type="Pfam" id="PF07495">
    <property type="entry name" value="Y_Y_Y"/>
    <property type="match status" value="1"/>
</dbReference>
<keyword evidence="13" id="KW-1133">Transmembrane helix</keyword>